<dbReference type="PANTHER" id="PTHR47505">
    <property type="entry name" value="DNA UTILIZATION PROTEIN YHGH"/>
    <property type="match status" value="1"/>
</dbReference>
<feature type="domain" description="Phosphoribosyltransferase" evidence="2">
    <location>
        <begin position="175"/>
        <end position="224"/>
    </location>
</feature>
<keyword evidence="4" id="KW-1185">Reference proteome</keyword>
<dbReference type="GO" id="GO:0016757">
    <property type="term" value="F:glycosyltransferase activity"/>
    <property type="evidence" value="ECO:0007669"/>
    <property type="project" value="UniProtKB-KW"/>
</dbReference>
<keyword evidence="3" id="KW-0808">Transferase</keyword>
<dbReference type="Pfam" id="PF00156">
    <property type="entry name" value="Pribosyltran"/>
    <property type="match status" value="1"/>
</dbReference>
<dbReference type="SUPFAM" id="SSF53271">
    <property type="entry name" value="PRTase-like"/>
    <property type="match status" value="1"/>
</dbReference>
<evidence type="ECO:0000313" key="3">
    <source>
        <dbReference type="EMBL" id="MBB6118751.1"/>
    </source>
</evidence>
<proteinExistence type="inferred from homology"/>
<accession>A0A841IR13</accession>
<protein>
    <submittedName>
        <fullName evidence="3">Putative amidophosphoribosyltransferase</fullName>
    </submittedName>
</protein>
<dbReference type="Gene3D" id="3.40.50.2020">
    <property type="match status" value="1"/>
</dbReference>
<reference evidence="3 4" key="1">
    <citation type="submission" date="2020-08" db="EMBL/GenBank/DDBJ databases">
        <title>Genomic Encyclopedia of Type Strains, Phase III (KMG-III): the genomes of soil and plant-associated and newly described type strains.</title>
        <authorList>
            <person name="Whitman W."/>
        </authorList>
    </citation>
    <scope>NUCLEOTIDE SEQUENCE [LARGE SCALE GENOMIC DNA]</scope>
    <source>
        <strain evidence="3 4">CECT 8712</strain>
    </source>
</reference>
<dbReference type="InterPro" id="IPR051910">
    <property type="entry name" value="ComF/GntX_DNA_util-trans"/>
</dbReference>
<dbReference type="AlphaFoldDB" id="A0A841IR13"/>
<dbReference type="InterPro" id="IPR000836">
    <property type="entry name" value="PRTase_dom"/>
</dbReference>
<dbReference type="EMBL" id="JACHJO010000002">
    <property type="protein sequence ID" value="MBB6118751.1"/>
    <property type="molecule type" value="Genomic_DNA"/>
</dbReference>
<evidence type="ECO:0000259" key="2">
    <source>
        <dbReference type="Pfam" id="PF00156"/>
    </source>
</evidence>
<sequence length="240" mass="24781">MDGHDLLPSLPRRLWAALLDLLLPQSCAGCGGSSGPLCGQCRALLERRPHLCAPRPGCPPVWAAGPYAGLYRKVLLAYKEGGADALAAPLGRCLAAAYEASGLAGPDTVLVPVPGRGPPHDPRAPVARLAAACPARGGGQVLPLLRHRGRARRQAGLDRAGRLANRRGAFTAGRVPNGVAGAPVVVVDDVVTTGATVAEAARALGEAGLRVVGAVALTERAARGRPGPGRRRERRFYPHS</sequence>
<comment type="caution">
    <text evidence="3">The sequence shown here is derived from an EMBL/GenBank/DDBJ whole genome shotgun (WGS) entry which is preliminary data.</text>
</comment>
<dbReference type="Proteomes" id="UP000536604">
    <property type="component" value="Unassembled WGS sequence"/>
</dbReference>
<evidence type="ECO:0000313" key="4">
    <source>
        <dbReference type="Proteomes" id="UP000536604"/>
    </source>
</evidence>
<dbReference type="RefSeq" id="WP_184287307.1">
    <property type="nucleotide sequence ID" value="NZ_JACHJO010000002.1"/>
</dbReference>
<name>A0A841IR13_9ACTN</name>
<evidence type="ECO:0000256" key="1">
    <source>
        <dbReference type="ARBA" id="ARBA00008007"/>
    </source>
</evidence>
<organism evidence="3 4">
    <name type="scientific">Nocardiopsis algeriensis</name>
    <dbReference type="NCBI Taxonomy" id="1478215"/>
    <lineage>
        <taxon>Bacteria</taxon>
        <taxon>Bacillati</taxon>
        <taxon>Actinomycetota</taxon>
        <taxon>Actinomycetes</taxon>
        <taxon>Streptosporangiales</taxon>
        <taxon>Nocardiopsidaceae</taxon>
        <taxon>Nocardiopsis</taxon>
    </lineage>
</organism>
<keyword evidence="3" id="KW-0328">Glycosyltransferase</keyword>
<dbReference type="InterPro" id="IPR029057">
    <property type="entry name" value="PRTase-like"/>
</dbReference>
<gene>
    <name evidence="3" type="ORF">FHS13_000683</name>
</gene>
<dbReference type="PANTHER" id="PTHR47505:SF1">
    <property type="entry name" value="DNA UTILIZATION PROTEIN YHGH"/>
    <property type="match status" value="1"/>
</dbReference>
<comment type="similarity">
    <text evidence="1">Belongs to the ComF/GntX family.</text>
</comment>